<proteinExistence type="predicted"/>
<reference evidence="1 2" key="1">
    <citation type="submission" date="2015-10" db="EMBL/GenBank/DDBJ databases">
        <title>A novel member of the family Ruminococcaceae isolated from human faeces.</title>
        <authorList>
            <person name="Shkoporov A.N."/>
            <person name="Chaplin A.V."/>
            <person name="Motuzova O.V."/>
            <person name="Kafarskaia L.I."/>
            <person name="Efimov B.A."/>
        </authorList>
    </citation>
    <scope>NUCLEOTIDE SEQUENCE [LARGE SCALE GENOMIC DNA]</scope>
    <source>
        <strain evidence="1 2">668</strain>
    </source>
</reference>
<sequence length="210" mass="25119">MSKQDEKKLYEQQENRILAQSDAFISLLTKRGILGDQKIDDEKVRAAQKEKKRNAYHNTQMLLKNYRKMVWVFSCYPEEILQELETPFENFDRMVDRLDLEMAIGNKRMESRLEAAARSRLLLDRFNEAMAVLRKEPTRGEKLYQLIYTAYLAPEKLKLEEILFRLDLSQRHYYRLREQAISILSIRLWSAPSEDVDVWLELLTLFEHLE</sequence>
<dbReference type="EMBL" id="LMUA01000008">
    <property type="protein sequence ID" value="KUE76672.1"/>
    <property type="molecule type" value="Genomic_DNA"/>
</dbReference>
<organism evidence="1 2">
    <name type="scientific">Ruthenibacterium lactatiformans</name>
    <dbReference type="NCBI Taxonomy" id="1550024"/>
    <lineage>
        <taxon>Bacteria</taxon>
        <taxon>Bacillati</taxon>
        <taxon>Bacillota</taxon>
        <taxon>Clostridia</taxon>
        <taxon>Eubacteriales</taxon>
        <taxon>Oscillospiraceae</taxon>
        <taxon>Ruthenibacterium</taxon>
    </lineage>
</organism>
<dbReference type="RefSeq" id="WP_023042266.1">
    <property type="nucleotide sequence ID" value="NZ_DBGEBT010000048.1"/>
</dbReference>
<dbReference type="AlphaFoldDB" id="A0A0W7TS78"/>
<protein>
    <submittedName>
        <fullName evidence="1">Uncharacterized protein</fullName>
    </submittedName>
</protein>
<dbReference type="Proteomes" id="UP000053433">
    <property type="component" value="Unassembled WGS sequence"/>
</dbReference>
<accession>A0A0W7TS78</accession>
<comment type="caution">
    <text evidence="1">The sequence shown here is derived from an EMBL/GenBank/DDBJ whole genome shotgun (WGS) entry which is preliminary data.</text>
</comment>
<evidence type="ECO:0000313" key="2">
    <source>
        <dbReference type="Proteomes" id="UP000053433"/>
    </source>
</evidence>
<gene>
    <name evidence="1" type="ORF">ASJ35_08015</name>
</gene>
<name>A0A0W7TS78_9FIRM</name>
<evidence type="ECO:0000313" key="1">
    <source>
        <dbReference type="EMBL" id="KUE76672.1"/>
    </source>
</evidence>